<feature type="coiled-coil region" evidence="1">
    <location>
        <begin position="9"/>
        <end position="86"/>
    </location>
</feature>
<keyword evidence="4" id="KW-1185">Reference proteome</keyword>
<feature type="region of interest" description="Disordered" evidence="2">
    <location>
        <begin position="228"/>
        <end position="259"/>
    </location>
</feature>
<organism evidence="3 4">
    <name type="scientific">Colocasia esculenta</name>
    <name type="common">Wild taro</name>
    <name type="synonym">Arum esculentum</name>
    <dbReference type="NCBI Taxonomy" id="4460"/>
    <lineage>
        <taxon>Eukaryota</taxon>
        <taxon>Viridiplantae</taxon>
        <taxon>Streptophyta</taxon>
        <taxon>Embryophyta</taxon>
        <taxon>Tracheophyta</taxon>
        <taxon>Spermatophyta</taxon>
        <taxon>Magnoliopsida</taxon>
        <taxon>Liliopsida</taxon>
        <taxon>Araceae</taxon>
        <taxon>Aroideae</taxon>
        <taxon>Colocasieae</taxon>
        <taxon>Colocasia</taxon>
    </lineage>
</organism>
<evidence type="ECO:0000256" key="1">
    <source>
        <dbReference type="SAM" id="Coils"/>
    </source>
</evidence>
<gene>
    <name evidence="3" type="ORF">Taro_029588</name>
</gene>
<reference evidence="3" key="1">
    <citation type="submission" date="2017-07" db="EMBL/GenBank/DDBJ databases">
        <title>Taro Niue Genome Assembly and Annotation.</title>
        <authorList>
            <person name="Atibalentja N."/>
            <person name="Keating K."/>
            <person name="Fields C.J."/>
        </authorList>
    </citation>
    <scope>NUCLEOTIDE SEQUENCE</scope>
    <source>
        <strain evidence="3">Niue_2</strain>
        <tissue evidence="3">Leaf</tissue>
    </source>
</reference>
<comment type="caution">
    <text evidence="3">The sequence shown here is derived from an EMBL/GenBank/DDBJ whole genome shotgun (WGS) entry which is preliminary data.</text>
</comment>
<protein>
    <submittedName>
        <fullName evidence="3">Uncharacterized protein</fullName>
    </submittedName>
</protein>
<feature type="region of interest" description="Disordered" evidence="2">
    <location>
        <begin position="365"/>
        <end position="387"/>
    </location>
</feature>
<evidence type="ECO:0000313" key="3">
    <source>
        <dbReference type="EMBL" id="MQL96901.1"/>
    </source>
</evidence>
<proteinExistence type="predicted"/>
<keyword evidence="1" id="KW-0175">Coiled coil</keyword>
<feature type="coiled-coil region" evidence="1">
    <location>
        <begin position="130"/>
        <end position="175"/>
    </location>
</feature>
<evidence type="ECO:0000256" key="2">
    <source>
        <dbReference type="SAM" id="MobiDB-lite"/>
    </source>
</evidence>
<dbReference type="AlphaFoldDB" id="A0A843VJA6"/>
<name>A0A843VJA6_COLES</name>
<dbReference type="EMBL" id="NMUH01001974">
    <property type="protein sequence ID" value="MQL96901.1"/>
    <property type="molecule type" value="Genomic_DNA"/>
</dbReference>
<evidence type="ECO:0000313" key="4">
    <source>
        <dbReference type="Proteomes" id="UP000652761"/>
    </source>
</evidence>
<accession>A0A843VJA6</accession>
<dbReference type="Proteomes" id="UP000652761">
    <property type="component" value="Unassembled WGS sequence"/>
</dbReference>
<sequence length="421" mass="47508">MQDARNNLNDTLRAQLADMEAQLAEARSALETLRAARMTVEHADTAGASSSQSVPDLEVASLRAQLAVVEARAEEAEHNLSARSDELQSALTRETSIRAEVTDLSQQLSRLRIQASQRDTDLPRDAAELRLRLSLEREDRERERARLAEEHREERRHWEEECNRWSQECERLMQQSVDARTSLAVSERLRQAAEDRYRHGRERAREQGRSNAYSGSLIASSSQYKRNVQEARAAQGSTGSRASMRPLAPRSAADSGEAESSRWQRMLTRVTGLQREVTGIRLFCYVLLTFLFDDVRPFGHSMMMYSGLAPLLAIFFLLDFENKCRNPAWSLLRRRAERRGTNIFCKGSVDTTIPGVDTMVQNKGRNVKKSPSQVDTSPEQVDTTSSQVDTRDLFQGTVLQVWDSVSTHLLGRSTHSGISVT</sequence>